<proteinExistence type="predicted"/>
<dbReference type="EMBL" id="LGRX02034781">
    <property type="protein sequence ID" value="KAK3236886.1"/>
    <property type="molecule type" value="Genomic_DNA"/>
</dbReference>
<reference evidence="1 2" key="1">
    <citation type="journal article" date="2015" name="Genome Biol. Evol.">
        <title>Comparative Genomics of a Bacterivorous Green Alga Reveals Evolutionary Causalities and Consequences of Phago-Mixotrophic Mode of Nutrition.</title>
        <authorList>
            <person name="Burns J.A."/>
            <person name="Paasch A."/>
            <person name="Narechania A."/>
            <person name="Kim E."/>
        </authorList>
    </citation>
    <scope>NUCLEOTIDE SEQUENCE [LARGE SCALE GENOMIC DNA]</scope>
    <source>
        <strain evidence="1 2">PLY_AMNH</strain>
    </source>
</reference>
<organism evidence="1 2">
    <name type="scientific">Cymbomonas tetramitiformis</name>
    <dbReference type="NCBI Taxonomy" id="36881"/>
    <lineage>
        <taxon>Eukaryota</taxon>
        <taxon>Viridiplantae</taxon>
        <taxon>Chlorophyta</taxon>
        <taxon>Pyramimonadophyceae</taxon>
        <taxon>Pyramimonadales</taxon>
        <taxon>Pyramimonadaceae</taxon>
        <taxon>Cymbomonas</taxon>
    </lineage>
</organism>
<protein>
    <submittedName>
        <fullName evidence="1">Uncharacterized protein</fullName>
    </submittedName>
</protein>
<sequence length="99" mass="11098">MARALCQYDDEDEEMLSLAKETFRLLSGSLLLTESNADVVHVAKPDINISDLTEVKISMQAKDFSAINHGPNMEHFVHFCASDKLTWLPTESSLKWLSA</sequence>
<gene>
    <name evidence="1" type="ORF">CYMTET_53001</name>
</gene>
<dbReference type="Proteomes" id="UP001190700">
    <property type="component" value="Unassembled WGS sequence"/>
</dbReference>
<dbReference type="AlphaFoldDB" id="A0AAE0EQH4"/>
<comment type="caution">
    <text evidence="1">The sequence shown here is derived from an EMBL/GenBank/DDBJ whole genome shotgun (WGS) entry which is preliminary data.</text>
</comment>
<name>A0AAE0EQH4_9CHLO</name>
<evidence type="ECO:0000313" key="2">
    <source>
        <dbReference type="Proteomes" id="UP001190700"/>
    </source>
</evidence>
<evidence type="ECO:0000313" key="1">
    <source>
        <dbReference type="EMBL" id="KAK3236886.1"/>
    </source>
</evidence>
<accession>A0AAE0EQH4</accession>
<keyword evidence="2" id="KW-1185">Reference proteome</keyword>